<dbReference type="GeneID" id="105665802"/>
<organism evidence="1 2">
    <name type="scientific">Bombus terrestris</name>
    <name type="common">Buff-tailed bumblebee</name>
    <name type="synonym">Apis terrestris</name>
    <dbReference type="NCBI Taxonomy" id="30195"/>
    <lineage>
        <taxon>Eukaryota</taxon>
        <taxon>Metazoa</taxon>
        <taxon>Ecdysozoa</taxon>
        <taxon>Arthropoda</taxon>
        <taxon>Hexapoda</taxon>
        <taxon>Insecta</taxon>
        <taxon>Pterygota</taxon>
        <taxon>Neoptera</taxon>
        <taxon>Endopterygota</taxon>
        <taxon>Hymenoptera</taxon>
        <taxon>Apocrita</taxon>
        <taxon>Aculeata</taxon>
        <taxon>Apoidea</taxon>
        <taxon>Anthophila</taxon>
        <taxon>Apidae</taxon>
        <taxon>Bombus</taxon>
        <taxon>Bombus</taxon>
    </lineage>
</organism>
<dbReference type="InterPro" id="IPR011990">
    <property type="entry name" value="TPR-like_helical_dom_sf"/>
</dbReference>
<dbReference type="PANTHER" id="PTHR21391">
    <property type="entry name" value="AT04489P-RELATED"/>
    <property type="match status" value="1"/>
</dbReference>
<dbReference type="PANTHER" id="PTHR21391:SF0">
    <property type="entry name" value="AT04489P-RELATED"/>
    <property type="match status" value="1"/>
</dbReference>
<evidence type="ECO:0000313" key="1">
    <source>
        <dbReference type="Proteomes" id="UP000835206"/>
    </source>
</evidence>
<dbReference type="AlphaFoldDB" id="A0A9C6SBA6"/>
<accession>A0A9C6SBA6</accession>
<dbReference type="KEGG" id="bter:105665802"/>
<dbReference type="OrthoDB" id="10268002at2759"/>
<dbReference type="Gene3D" id="1.25.40.10">
    <property type="entry name" value="Tetratricopeptide repeat domain"/>
    <property type="match status" value="1"/>
</dbReference>
<gene>
    <name evidence="2" type="primary">LOC105665802</name>
</gene>
<proteinExistence type="predicted"/>
<evidence type="ECO:0000313" key="2">
    <source>
        <dbReference type="RefSeq" id="XP_048261968.1"/>
    </source>
</evidence>
<dbReference type="SUPFAM" id="SSF48452">
    <property type="entry name" value="TPR-like"/>
    <property type="match status" value="1"/>
</dbReference>
<name>A0A9C6SBA6_BOMTE</name>
<reference evidence="2" key="1">
    <citation type="submission" date="2025-08" db="UniProtKB">
        <authorList>
            <consortium name="RefSeq"/>
        </authorList>
    </citation>
    <scope>IDENTIFICATION</scope>
</reference>
<dbReference type="Proteomes" id="UP000835206">
    <property type="component" value="Chromosome 5"/>
</dbReference>
<sequence>MVKTKDDEGPLFFRDGIVYREWGYRLSSLERYPLAEMYFEKAIQQGQQNDLRTYVGLGKVQLNYARFRRALKTTEKCLKLAQLTRCFPRLLSFPDPTHSHVKHMQLQTLFYIGDFEHSLVHAHQGYQKYPTTFFQHGILRGNETIEDCIGLDTEPMALELLSPWIRELQIYRELLIEKLKEEVDELAGKDEERCTIISLEIGKLKIRVNYPPLSLKSSENRELYYSLGIEEEQTKFKVNYPEARAEADFKRMQRILGHIYLGYLAHDNEFLQHLAEHPEKLESPNKETSVLLHQVISRNYRRGIRRQNVLRMRRPLYVMMFESRRIPPGHRKMLENEKKLRRNLIIIQADFLLHRLHEIRMRKDYITFFGMVDRVKDKFDSYSLKMFPLKEKCLHALYNMVAWTYIDTRDLSKIQSRQLKRTYLKHHLGIRVAELPRDSDIGWLKATDRKETLKTYRRRLAMASEPSELAWLFHEFSKYLIDIRRYDLARFYGKKARDMGQEAGNEQWMLNSQHLFIRIEISQNYRNEAKEAALLALSSAKKLGLDFLIDFYKNAIEVIDDMDMEKLLAFDAIAARQQLILNLMPDDMKSEVDFLWRRMDAVPASRRLSVMPGCKPVDRKFKLPCKRMTILPSPPRDPEKEARKALLAQYESSKDKPSFVDFDEYE</sequence>
<keyword evidence="1" id="KW-1185">Reference proteome</keyword>
<dbReference type="RefSeq" id="XP_048261968.1">
    <property type="nucleotide sequence ID" value="XM_048406011.1"/>
</dbReference>
<protein>
    <submittedName>
        <fullName evidence="2">Outer dynein arm-docking complex subunit 4-like</fullName>
    </submittedName>
</protein>